<accession>A0A8J7QBK4</accession>
<dbReference type="AlphaFoldDB" id="A0A8J7QBK4"/>
<reference evidence="1" key="1">
    <citation type="submission" date="2021-03" db="EMBL/GenBank/DDBJ databases">
        <authorList>
            <person name="Wang G."/>
        </authorList>
    </citation>
    <scope>NUCLEOTIDE SEQUENCE</scope>
    <source>
        <strain evidence="1">KCTC 12899</strain>
    </source>
</reference>
<name>A0A8J7QBK4_9BACT</name>
<evidence type="ECO:0000313" key="1">
    <source>
        <dbReference type="EMBL" id="MBO1321099.1"/>
    </source>
</evidence>
<comment type="caution">
    <text evidence="1">The sequence shown here is derived from an EMBL/GenBank/DDBJ whole genome shotgun (WGS) entry which is preliminary data.</text>
</comment>
<sequence>MSLSPADRLDQLLDQPRDTAFITPDRTEYQQAVTLFAQSLSNPAAGDLPQAWSALGFAMEEAVAGQIWAVRDTRKRGGGLYLFRKQGHLCMQIPHRFFDRHTGVIGLELFRAGPFRAAAWNTSSRKVHAHGTTTKADLARFPGAFFQAFHEAWLNRDAGRIIQIHGYARGKRKSAAGRKAHIILSSGAQFPLAFVRDGAQALQKAGFDGVMVFGDGVFELGGTTNLQAQSALKRGRPFLHIELSSETRKILTTDPARRQKFLEALSTP</sequence>
<evidence type="ECO:0000313" key="2">
    <source>
        <dbReference type="Proteomes" id="UP000664417"/>
    </source>
</evidence>
<dbReference type="RefSeq" id="WP_207861071.1">
    <property type="nucleotide sequence ID" value="NZ_JAFREP010000021.1"/>
</dbReference>
<dbReference type="Proteomes" id="UP000664417">
    <property type="component" value="Unassembled WGS sequence"/>
</dbReference>
<gene>
    <name evidence="1" type="ORF">J3U88_21650</name>
</gene>
<proteinExistence type="predicted"/>
<keyword evidence="2" id="KW-1185">Reference proteome</keyword>
<protein>
    <submittedName>
        <fullName evidence="1">Uncharacterized protein</fullName>
    </submittedName>
</protein>
<organism evidence="1 2">
    <name type="scientific">Acanthopleuribacter pedis</name>
    <dbReference type="NCBI Taxonomy" id="442870"/>
    <lineage>
        <taxon>Bacteria</taxon>
        <taxon>Pseudomonadati</taxon>
        <taxon>Acidobacteriota</taxon>
        <taxon>Holophagae</taxon>
        <taxon>Acanthopleuribacterales</taxon>
        <taxon>Acanthopleuribacteraceae</taxon>
        <taxon>Acanthopleuribacter</taxon>
    </lineage>
</organism>
<dbReference type="EMBL" id="JAFREP010000021">
    <property type="protein sequence ID" value="MBO1321099.1"/>
    <property type="molecule type" value="Genomic_DNA"/>
</dbReference>